<comment type="cofactor">
    <cofactor evidence="1">
        <name>Zn(2+)</name>
        <dbReference type="ChEBI" id="CHEBI:29105"/>
    </cofactor>
</comment>
<dbReference type="InterPro" id="IPR011032">
    <property type="entry name" value="GroES-like_sf"/>
</dbReference>
<dbReference type="Proteomes" id="UP001431776">
    <property type="component" value="Unassembled WGS sequence"/>
</dbReference>
<evidence type="ECO:0000256" key="1">
    <source>
        <dbReference type="ARBA" id="ARBA00001947"/>
    </source>
</evidence>
<dbReference type="InterPro" id="IPR013154">
    <property type="entry name" value="ADH-like_N"/>
</dbReference>
<accession>A0AAW6TPI3</accession>
<dbReference type="GO" id="GO:0016491">
    <property type="term" value="F:oxidoreductase activity"/>
    <property type="evidence" value="ECO:0007669"/>
    <property type="project" value="UniProtKB-KW"/>
</dbReference>
<protein>
    <submittedName>
        <fullName evidence="8">Alcohol dehydrogenase catalytic domain-containing protein</fullName>
    </submittedName>
</protein>
<keyword evidence="3" id="KW-0479">Metal-binding</keyword>
<keyword evidence="5" id="KW-0560">Oxidoreductase</keyword>
<keyword evidence="9" id="KW-1185">Reference proteome</keyword>
<evidence type="ECO:0000313" key="9">
    <source>
        <dbReference type="Proteomes" id="UP001431776"/>
    </source>
</evidence>
<organism evidence="8 9">
    <name type="scientific">Anaerobaca lacustris</name>
    <dbReference type="NCBI Taxonomy" id="3044600"/>
    <lineage>
        <taxon>Bacteria</taxon>
        <taxon>Pseudomonadati</taxon>
        <taxon>Planctomycetota</taxon>
        <taxon>Phycisphaerae</taxon>
        <taxon>Sedimentisphaerales</taxon>
        <taxon>Anaerobacaceae</taxon>
        <taxon>Anaerobaca</taxon>
    </lineage>
</organism>
<evidence type="ECO:0000313" key="8">
    <source>
        <dbReference type="EMBL" id="MDI6447621.1"/>
    </source>
</evidence>
<evidence type="ECO:0000256" key="4">
    <source>
        <dbReference type="ARBA" id="ARBA00022833"/>
    </source>
</evidence>
<dbReference type="PANTHER" id="PTHR43161">
    <property type="entry name" value="SORBITOL DEHYDROGENASE"/>
    <property type="match status" value="1"/>
</dbReference>
<keyword evidence="4" id="KW-0862">Zinc</keyword>
<comment type="similarity">
    <text evidence="2">Belongs to the zinc-containing alcohol dehydrogenase family.</text>
</comment>
<gene>
    <name evidence="8" type="ORF">QJ522_01090</name>
</gene>
<dbReference type="RefSeq" id="WP_349243031.1">
    <property type="nucleotide sequence ID" value="NZ_JASCXX010000001.1"/>
</dbReference>
<dbReference type="Gene3D" id="3.90.180.10">
    <property type="entry name" value="Medium-chain alcohol dehydrogenases, catalytic domain"/>
    <property type="match status" value="1"/>
</dbReference>
<evidence type="ECO:0000256" key="2">
    <source>
        <dbReference type="ARBA" id="ARBA00008072"/>
    </source>
</evidence>
<dbReference type="SUPFAM" id="SSF50129">
    <property type="entry name" value="GroES-like"/>
    <property type="match status" value="1"/>
</dbReference>
<sequence>MRAAVLTGVRKMEVREVPDPKIEKGTDVLLKIEKVGVCGSDVHYFETGRIGSQVVQFPYIVGHECAATVAKVGPDVKGLKVGQEVVVEPAVSCHACEQCRAGRENTCFHLRFLGTPGQGNGCLSEYIVMPEECCLPTDGRISIEQGVLCEPLAIAVYAVKQSHPAGGADVAILGAGPIGLSCLVSAKAAGVGDCYMTEKIDERVEIARRAGATWVGNPLKEDVVASILKDKPLGMDIVYECAGQQETIDHAVDLLKPGGKLLLIGIPREDRISLSIDKIRRKEVTIVNVRRQNRCTHEAMDLVASGAVDVDFMVTHRFGLDRIQEAFELVAAYEDGVVKVMIEM</sequence>
<dbReference type="Gene3D" id="3.40.50.720">
    <property type="entry name" value="NAD(P)-binding Rossmann-like Domain"/>
    <property type="match status" value="1"/>
</dbReference>
<dbReference type="InterPro" id="IPR036291">
    <property type="entry name" value="NAD(P)-bd_dom_sf"/>
</dbReference>
<feature type="domain" description="Alcohol dehydrogenase-like N-terminal" evidence="7">
    <location>
        <begin position="26"/>
        <end position="136"/>
    </location>
</feature>
<reference evidence="8" key="1">
    <citation type="submission" date="2023-05" db="EMBL/GenBank/DDBJ databases">
        <title>Anaerotaeda fermentans gen. nov., sp. nov., a novel anaerobic planctomycete of the new family within the order Sedimentisphaerales isolated from Taman Peninsula, Russia.</title>
        <authorList>
            <person name="Khomyakova M.A."/>
            <person name="Merkel A.Y."/>
            <person name="Slobodkin A.I."/>
        </authorList>
    </citation>
    <scope>NUCLEOTIDE SEQUENCE</scope>
    <source>
        <strain evidence="8">M17dextr</strain>
    </source>
</reference>
<evidence type="ECO:0000256" key="3">
    <source>
        <dbReference type="ARBA" id="ARBA00022723"/>
    </source>
</evidence>
<evidence type="ECO:0000256" key="5">
    <source>
        <dbReference type="ARBA" id="ARBA00023002"/>
    </source>
</evidence>
<evidence type="ECO:0000259" key="6">
    <source>
        <dbReference type="Pfam" id="PF00107"/>
    </source>
</evidence>
<comment type="caution">
    <text evidence="8">The sequence shown here is derived from an EMBL/GenBank/DDBJ whole genome shotgun (WGS) entry which is preliminary data.</text>
</comment>
<dbReference type="AlphaFoldDB" id="A0AAW6TPI3"/>
<dbReference type="Pfam" id="PF08240">
    <property type="entry name" value="ADH_N"/>
    <property type="match status" value="1"/>
</dbReference>
<name>A0AAW6TPI3_9BACT</name>
<dbReference type="PANTHER" id="PTHR43161:SF9">
    <property type="entry name" value="SORBITOL DEHYDROGENASE"/>
    <property type="match status" value="1"/>
</dbReference>
<proteinExistence type="inferred from homology"/>
<dbReference type="EMBL" id="JASCXX010000001">
    <property type="protein sequence ID" value="MDI6447621.1"/>
    <property type="molecule type" value="Genomic_DNA"/>
</dbReference>
<dbReference type="InterPro" id="IPR013149">
    <property type="entry name" value="ADH-like_C"/>
</dbReference>
<evidence type="ECO:0000259" key="7">
    <source>
        <dbReference type="Pfam" id="PF08240"/>
    </source>
</evidence>
<feature type="domain" description="Alcohol dehydrogenase-like C-terminal" evidence="6">
    <location>
        <begin position="177"/>
        <end position="304"/>
    </location>
</feature>
<dbReference type="GO" id="GO:0046872">
    <property type="term" value="F:metal ion binding"/>
    <property type="evidence" value="ECO:0007669"/>
    <property type="project" value="UniProtKB-KW"/>
</dbReference>
<dbReference type="Pfam" id="PF00107">
    <property type="entry name" value="ADH_zinc_N"/>
    <property type="match status" value="1"/>
</dbReference>
<dbReference type="SUPFAM" id="SSF51735">
    <property type="entry name" value="NAD(P)-binding Rossmann-fold domains"/>
    <property type="match status" value="1"/>
</dbReference>